<dbReference type="FunFam" id="1.10.10.10:FF:000001">
    <property type="entry name" value="LysR family transcriptional regulator"/>
    <property type="match status" value="1"/>
</dbReference>
<dbReference type="SUPFAM" id="SSF46785">
    <property type="entry name" value="Winged helix' DNA-binding domain"/>
    <property type="match status" value="1"/>
</dbReference>
<dbReference type="AlphaFoldDB" id="A0A172YBS0"/>
<feature type="domain" description="HTH lysR-type" evidence="5">
    <location>
        <begin position="1"/>
        <end position="63"/>
    </location>
</feature>
<name>A0A172YBS0_9GAMM</name>
<organism evidence="6 7">
    <name type="scientific">Halotalea alkalilenta</name>
    <dbReference type="NCBI Taxonomy" id="376489"/>
    <lineage>
        <taxon>Bacteria</taxon>
        <taxon>Pseudomonadati</taxon>
        <taxon>Pseudomonadota</taxon>
        <taxon>Gammaproteobacteria</taxon>
        <taxon>Oceanospirillales</taxon>
        <taxon>Halomonadaceae</taxon>
        <taxon>Halotalea</taxon>
    </lineage>
</organism>
<dbReference type="Pfam" id="PF00126">
    <property type="entry name" value="HTH_1"/>
    <property type="match status" value="1"/>
</dbReference>
<evidence type="ECO:0000256" key="1">
    <source>
        <dbReference type="ARBA" id="ARBA00009437"/>
    </source>
</evidence>
<dbReference type="Gene3D" id="1.10.10.10">
    <property type="entry name" value="Winged helix-like DNA-binding domain superfamily/Winged helix DNA-binding domain"/>
    <property type="match status" value="1"/>
</dbReference>
<dbReference type="Gene3D" id="3.40.190.290">
    <property type="match status" value="1"/>
</dbReference>
<dbReference type="InterPro" id="IPR036390">
    <property type="entry name" value="WH_DNA-bd_sf"/>
</dbReference>
<dbReference type="EMBL" id="CP015243">
    <property type="protein sequence ID" value="ANF56566.1"/>
    <property type="molecule type" value="Genomic_DNA"/>
</dbReference>
<evidence type="ECO:0000256" key="3">
    <source>
        <dbReference type="ARBA" id="ARBA00023125"/>
    </source>
</evidence>
<dbReference type="Proteomes" id="UP000077875">
    <property type="component" value="Chromosome"/>
</dbReference>
<dbReference type="PROSITE" id="PS50931">
    <property type="entry name" value="HTH_LYSR"/>
    <property type="match status" value="1"/>
</dbReference>
<dbReference type="PANTHER" id="PTHR30537:SF5">
    <property type="entry name" value="HTH-TYPE TRANSCRIPTIONAL ACTIVATOR TTDR-RELATED"/>
    <property type="match status" value="1"/>
</dbReference>
<dbReference type="InterPro" id="IPR000847">
    <property type="entry name" value="LysR_HTH_N"/>
</dbReference>
<reference evidence="6 7" key="1">
    <citation type="submission" date="2016-04" db="EMBL/GenBank/DDBJ databases">
        <title>Complete Genome Sequence of Halotalea alkalilenta IHB B 13600.</title>
        <authorList>
            <person name="Swarnkar M.K."/>
            <person name="Sharma A."/>
            <person name="Kaushal K."/>
            <person name="Soni R."/>
            <person name="Rana S."/>
            <person name="Singh A.K."/>
            <person name="Gulati A."/>
        </authorList>
    </citation>
    <scope>NUCLEOTIDE SEQUENCE [LARGE SCALE GENOMIC DNA]</scope>
    <source>
        <strain evidence="6 7">IHB B 13600</strain>
    </source>
</reference>
<dbReference type="InterPro" id="IPR036388">
    <property type="entry name" value="WH-like_DNA-bd_sf"/>
</dbReference>
<dbReference type="GO" id="GO:0006351">
    <property type="term" value="P:DNA-templated transcription"/>
    <property type="evidence" value="ECO:0007669"/>
    <property type="project" value="TreeGrafter"/>
</dbReference>
<dbReference type="RefSeq" id="WP_064121544.1">
    <property type="nucleotide sequence ID" value="NZ_CP015243.1"/>
</dbReference>
<dbReference type="InterPro" id="IPR005119">
    <property type="entry name" value="LysR_subst-bd"/>
</dbReference>
<dbReference type="GO" id="GO:0043565">
    <property type="term" value="F:sequence-specific DNA binding"/>
    <property type="evidence" value="ECO:0007669"/>
    <property type="project" value="TreeGrafter"/>
</dbReference>
<evidence type="ECO:0000313" key="6">
    <source>
        <dbReference type="EMBL" id="ANF56566.1"/>
    </source>
</evidence>
<keyword evidence="7" id="KW-1185">Reference proteome</keyword>
<evidence type="ECO:0000256" key="4">
    <source>
        <dbReference type="ARBA" id="ARBA00023163"/>
    </source>
</evidence>
<dbReference type="InterPro" id="IPR058163">
    <property type="entry name" value="LysR-type_TF_proteobact-type"/>
</dbReference>
<dbReference type="CDD" id="cd08422">
    <property type="entry name" value="PBP2_CrgA_like"/>
    <property type="match status" value="1"/>
</dbReference>
<dbReference type="PANTHER" id="PTHR30537">
    <property type="entry name" value="HTH-TYPE TRANSCRIPTIONAL REGULATOR"/>
    <property type="match status" value="1"/>
</dbReference>
<evidence type="ECO:0000259" key="5">
    <source>
        <dbReference type="PROSITE" id="PS50931"/>
    </source>
</evidence>
<keyword evidence="2" id="KW-0805">Transcription regulation</keyword>
<comment type="similarity">
    <text evidence="1">Belongs to the LysR transcriptional regulatory family.</text>
</comment>
<dbReference type="KEGG" id="haa:A5892_03015"/>
<proteinExistence type="inferred from homology"/>
<keyword evidence="4" id="KW-0804">Transcription</keyword>
<gene>
    <name evidence="6" type="ORF">A5892_03015</name>
</gene>
<accession>A0A172YBS0</accession>
<dbReference type="STRING" id="376489.A5892_03015"/>
<evidence type="ECO:0000256" key="2">
    <source>
        <dbReference type="ARBA" id="ARBA00023015"/>
    </source>
</evidence>
<dbReference type="PRINTS" id="PR00039">
    <property type="entry name" value="HTHLYSR"/>
</dbReference>
<dbReference type="SUPFAM" id="SSF53850">
    <property type="entry name" value="Periplasmic binding protein-like II"/>
    <property type="match status" value="1"/>
</dbReference>
<dbReference type="GO" id="GO:0003700">
    <property type="term" value="F:DNA-binding transcription factor activity"/>
    <property type="evidence" value="ECO:0007669"/>
    <property type="project" value="InterPro"/>
</dbReference>
<dbReference type="Pfam" id="PF03466">
    <property type="entry name" value="LysR_substrate"/>
    <property type="match status" value="1"/>
</dbReference>
<protein>
    <submittedName>
        <fullName evidence="6">Transcriptional regulator</fullName>
    </submittedName>
</protein>
<keyword evidence="3" id="KW-0238">DNA-binding</keyword>
<evidence type="ECO:0000313" key="7">
    <source>
        <dbReference type="Proteomes" id="UP000077875"/>
    </source>
</evidence>
<sequence length="303" mass="33855">MNRHDTMLPWLVTFVRVVESGSFTAASTQLGLSPSAVSRQIGKLETGLSLRLFERSTRRLRLTESGQAAYSQAREMVDAFEATLGLAERLEAAPRGVLRVAMPKAFGKYLMLPLIPGLLERYPELELRLILDDRLVDPIKEGFDAMVRITETPPPGMAGRPLTEVEHLLCASPAYLERHGEPATPEALAEHACIFLGETPADSLWRLARGSEQRRVAVRGRYACNHSEARLEAALAGLGIATLPRFTAARALAEERLRRVLPEWRYTSTYHGTAWLLYPPKRFVPPRLRAFGEYLASMLEGHR</sequence>